<dbReference type="Pfam" id="PF22381">
    <property type="entry name" value="Staph_reg_Sar_Rot"/>
    <property type="match status" value="1"/>
</dbReference>
<dbReference type="Gene3D" id="1.10.10.10">
    <property type="entry name" value="Winged helix-like DNA-binding domain superfamily/Winged helix DNA-binding domain"/>
    <property type="match status" value="1"/>
</dbReference>
<proteinExistence type="predicted"/>
<keyword evidence="6" id="KW-1185">Reference proteome</keyword>
<dbReference type="HOGENOM" id="CLU_083287_8_0_6"/>
<dbReference type="InterPro" id="IPR036388">
    <property type="entry name" value="WH-like_DNA-bd_sf"/>
</dbReference>
<dbReference type="InterPro" id="IPR000835">
    <property type="entry name" value="HTH_MarR-typ"/>
</dbReference>
<dbReference type="AlphaFoldDB" id="K6ZWR6"/>
<dbReference type="PATRIC" id="fig|1129794.4.peg.2154"/>
<dbReference type="RefSeq" id="WP_007643270.1">
    <property type="nucleotide sequence ID" value="NC_020514.1"/>
</dbReference>
<dbReference type="OrthoDB" id="8906692at2"/>
<dbReference type="PROSITE" id="PS50995">
    <property type="entry name" value="HTH_MARR_2"/>
    <property type="match status" value="1"/>
</dbReference>
<dbReference type="PANTHER" id="PTHR35790">
    <property type="entry name" value="HTH-TYPE TRANSCRIPTIONAL REGULATOR PCHR"/>
    <property type="match status" value="1"/>
</dbReference>
<dbReference type="STRING" id="1129794.C427_2177"/>
<dbReference type="SMART" id="SM00347">
    <property type="entry name" value="HTH_MARR"/>
    <property type="match status" value="1"/>
</dbReference>
<feature type="domain" description="HTH marR-type" evidence="4">
    <location>
        <begin position="26"/>
        <end position="155"/>
    </location>
</feature>
<gene>
    <name evidence="5" type="ORF">C427_2177</name>
</gene>
<evidence type="ECO:0000313" key="5">
    <source>
        <dbReference type="EMBL" id="AGH44286.1"/>
    </source>
</evidence>
<keyword evidence="1" id="KW-0805">Transcription regulation</keyword>
<evidence type="ECO:0000259" key="4">
    <source>
        <dbReference type="PROSITE" id="PS50995"/>
    </source>
</evidence>
<sequence>MKNDDIGNDSINKEKIDSLQLKQFVPYRMVHLAANISLALSKIYKQEFDITVPEWRVLAQLAEQKKLYSKNIGEITSMNKSKVSRAVKALESKAYLMRQTDKNDNRAAYLSLTSQGKSLYQNIAPKALQWERQFTGVLDASERRELMKMLDKLDKQVLLIGEDYIAV</sequence>
<dbReference type="KEGG" id="gps:C427_2177"/>
<dbReference type="eggNOG" id="COG1846">
    <property type="taxonomic scope" value="Bacteria"/>
</dbReference>
<dbReference type="SUPFAM" id="SSF46785">
    <property type="entry name" value="Winged helix' DNA-binding domain"/>
    <property type="match status" value="1"/>
</dbReference>
<dbReference type="PANTHER" id="PTHR35790:SF4">
    <property type="entry name" value="HTH-TYPE TRANSCRIPTIONAL REGULATOR PCHR"/>
    <property type="match status" value="1"/>
</dbReference>
<protein>
    <recommendedName>
        <fullName evidence="4">HTH marR-type domain-containing protein</fullName>
    </recommendedName>
</protein>
<dbReference type="PRINTS" id="PR00598">
    <property type="entry name" value="HTHMARR"/>
</dbReference>
<dbReference type="InterPro" id="IPR036390">
    <property type="entry name" value="WH_DNA-bd_sf"/>
</dbReference>
<keyword evidence="3" id="KW-0804">Transcription</keyword>
<dbReference type="GO" id="GO:0003677">
    <property type="term" value="F:DNA binding"/>
    <property type="evidence" value="ECO:0007669"/>
    <property type="project" value="UniProtKB-KW"/>
</dbReference>
<dbReference type="InterPro" id="IPR055166">
    <property type="entry name" value="Transc_reg_Sar_Rot_HTH"/>
</dbReference>
<evidence type="ECO:0000313" key="6">
    <source>
        <dbReference type="Proteomes" id="UP000011864"/>
    </source>
</evidence>
<organism evidence="5 6">
    <name type="scientific">Paraglaciecola psychrophila 170</name>
    <dbReference type="NCBI Taxonomy" id="1129794"/>
    <lineage>
        <taxon>Bacteria</taxon>
        <taxon>Pseudomonadati</taxon>
        <taxon>Pseudomonadota</taxon>
        <taxon>Gammaproteobacteria</taxon>
        <taxon>Alteromonadales</taxon>
        <taxon>Alteromonadaceae</taxon>
        <taxon>Paraglaciecola</taxon>
    </lineage>
</organism>
<reference evidence="5 6" key="1">
    <citation type="journal article" date="2013" name="Genome Announc.">
        <title>Complete Genome Sequence of Glaciecola psychrophila Strain 170T.</title>
        <authorList>
            <person name="Yin J."/>
            <person name="Chen J."/>
            <person name="Liu G."/>
            <person name="Yu Y."/>
            <person name="Song L."/>
            <person name="Wang X."/>
            <person name="Qu X."/>
        </authorList>
    </citation>
    <scope>NUCLEOTIDE SEQUENCE [LARGE SCALE GENOMIC DNA]</scope>
    <source>
        <strain evidence="5 6">170</strain>
    </source>
</reference>
<dbReference type="GO" id="GO:0003700">
    <property type="term" value="F:DNA-binding transcription factor activity"/>
    <property type="evidence" value="ECO:0007669"/>
    <property type="project" value="InterPro"/>
</dbReference>
<dbReference type="InterPro" id="IPR052067">
    <property type="entry name" value="Metal_resp_HTH_trans_reg"/>
</dbReference>
<name>K6ZWR6_9ALTE</name>
<evidence type="ECO:0000256" key="3">
    <source>
        <dbReference type="ARBA" id="ARBA00023163"/>
    </source>
</evidence>
<accession>K6ZWR6</accession>
<keyword evidence="2" id="KW-0238">DNA-binding</keyword>
<evidence type="ECO:0000256" key="2">
    <source>
        <dbReference type="ARBA" id="ARBA00023125"/>
    </source>
</evidence>
<evidence type="ECO:0000256" key="1">
    <source>
        <dbReference type="ARBA" id="ARBA00023015"/>
    </source>
</evidence>
<dbReference type="Proteomes" id="UP000011864">
    <property type="component" value="Chromosome"/>
</dbReference>
<dbReference type="EMBL" id="CP003837">
    <property type="protein sequence ID" value="AGH44286.1"/>
    <property type="molecule type" value="Genomic_DNA"/>
</dbReference>